<dbReference type="AlphaFoldDB" id="A0A5C5XX61"/>
<dbReference type="Pfam" id="PF13557">
    <property type="entry name" value="Phenol_MetA_deg"/>
    <property type="match status" value="1"/>
</dbReference>
<keyword evidence="2" id="KW-1185">Reference proteome</keyword>
<dbReference type="Proteomes" id="UP000318053">
    <property type="component" value="Unassembled WGS sequence"/>
</dbReference>
<dbReference type="OrthoDB" id="257472at2"/>
<organism evidence="1 2">
    <name type="scientific">Allorhodopirellula solitaria</name>
    <dbReference type="NCBI Taxonomy" id="2527987"/>
    <lineage>
        <taxon>Bacteria</taxon>
        <taxon>Pseudomonadati</taxon>
        <taxon>Planctomycetota</taxon>
        <taxon>Planctomycetia</taxon>
        <taxon>Pirellulales</taxon>
        <taxon>Pirellulaceae</taxon>
        <taxon>Allorhodopirellula</taxon>
    </lineage>
</organism>
<evidence type="ECO:0000313" key="2">
    <source>
        <dbReference type="Proteomes" id="UP000318053"/>
    </source>
</evidence>
<name>A0A5C5XX61_9BACT</name>
<sequence>MSKSVSLPTLVRLNRVSVLLDTSSLRRLILAASLGAVMLGGVAAAQSCDTACYSDDDFGACDSLDRDGTCNANRPHQRGTVGSLFRWSAGPGAGELPQPDSPLVSNRPSFTAASSVVGLGVFQIESGYQYTSDDGGGQRKHSSTYPNTQFRYGVFANWLELQCAFDFTSQSINGIDSTSANDLALGFKFGLTPQDHWRPQMALISQMNVGVDRGAGANEDVLPGINWIYSWSIGDSLAVTGSSQFNRAIDGVTDETYNQWAQSGVASYSLSDRASSFGEFYGLYPSNADTAGAQHYFDAGFLYLLSDNVQWDIRGGLGLNDRADDYFAGSGLTVRFR</sequence>
<dbReference type="EMBL" id="SJPK01000004">
    <property type="protein sequence ID" value="TWT67540.1"/>
    <property type="molecule type" value="Genomic_DNA"/>
</dbReference>
<dbReference type="InterPro" id="IPR025737">
    <property type="entry name" value="FApF"/>
</dbReference>
<reference evidence="1 2" key="1">
    <citation type="submission" date="2019-02" db="EMBL/GenBank/DDBJ databases">
        <title>Deep-cultivation of Planctomycetes and their phenomic and genomic characterization uncovers novel biology.</title>
        <authorList>
            <person name="Wiegand S."/>
            <person name="Jogler M."/>
            <person name="Boedeker C."/>
            <person name="Pinto D."/>
            <person name="Vollmers J."/>
            <person name="Rivas-Marin E."/>
            <person name="Kohn T."/>
            <person name="Peeters S.H."/>
            <person name="Heuer A."/>
            <person name="Rast P."/>
            <person name="Oberbeckmann S."/>
            <person name="Bunk B."/>
            <person name="Jeske O."/>
            <person name="Meyerdierks A."/>
            <person name="Storesund J.E."/>
            <person name="Kallscheuer N."/>
            <person name="Luecker S."/>
            <person name="Lage O.M."/>
            <person name="Pohl T."/>
            <person name="Merkel B.J."/>
            <person name="Hornburger P."/>
            <person name="Mueller R.-W."/>
            <person name="Bruemmer F."/>
            <person name="Labrenz M."/>
            <person name="Spormann A.M."/>
            <person name="Op Den Camp H."/>
            <person name="Overmann J."/>
            <person name="Amann R."/>
            <person name="Jetten M.S.M."/>
            <person name="Mascher T."/>
            <person name="Medema M.H."/>
            <person name="Devos D.P."/>
            <person name="Kaster A.-K."/>
            <person name="Ovreas L."/>
            <person name="Rohde M."/>
            <person name="Galperin M.Y."/>
            <person name="Jogler C."/>
        </authorList>
    </citation>
    <scope>NUCLEOTIDE SEQUENCE [LARGE SCALE GENOMIC DNA]</scope>
    <source>
        <strain evidence="1 2">CA85</strain>
    </source>
</reference>
<evidence type="ECO:0008006" key="3">
    <source>
        <dbReference type="Google" id="ProtNLM"/>
    </source>
</evidence>
<accession>A0A5C5XX61</accession>
<proteinExistence type="predicted"/>
<protein>
    <recommendedName>
        <fullName evidence="3">Transporter</fullName>
    </recommendedName>
</protein>
<evidence type="ECO:0000313" key="1">
    <source>
        <dbReference type="EMBL" id="TWT67540.1"/>
    </source>
</evidence>
<gene>
    <name evidence="1" type="ORF">CA85_23910</name>
</gene>
<comment type="caution">
    <text evidence="1">The sequence shown here is derived from an EMBL/GenBank/DDBJ whole genome shotgun (WGS) entry which is preliminary data.</text>
</comment>